<dbReference type="PROSITE" id="PS50050">
    <property type="entry name" value="TNFR_NGFR_2"/>
    <property type="match status" value="1"/>
</dbReference>
<proteinExistence type="predicted"/>
<evidence type="ECO:0000313" key="18">
    <source>
        <dbReference type="EMBL" id="KAG8446577.1"/>
    </source>
</evidence>
<dbReference type="GO" id="GO:0010557">
    <property type="term" value="P:positive regulation of macromolecule biosynthetic process"/>
    <property type="evidence" value="ECO:0007669"/>
    <property type="project" value="UniProtKB-ARBA"/>
</dbReference>
<evidence type="ECO:0000256" key="3">
    <source>
        <dbReference type="ARBA" id="ARBA00022692"/>
    </source>
</evidence>
<protein>
    <recommendedName>
        <fullName evidence="2">Tumor necrosis factor receptor superfamily member 5</fullName>
    </recommendedName>
    <alternativeName>
        <fullName evidence="12">B-cell surface antigen CD40</fullName>
    </alternativeName>
    <alternativeName>
        <fullName evidence="13">CD40L receptor</fullName>
    </alternativeName>
</protein>
<dbReference type="GO" id="GO:0006915">
    <property type="term" value="P:apoptotic process"/>
    <property type="evidence" value="ECO:0007669"/>
    <property type="project" value="InterPro"/>
</dbReference>
<dbReference type="GO" id="GO:0051094">
    <property type="term" value="P:positive regulation of developmental process"/>
    <property type="evidence" value="ECO:0007669"/>
    <property type="project" value="UniProtKB-ARBA"/>
</dbReference>
<name>A0A8T2JTC5_9PIPI</name>
<evidence type="ECO:0000256" key="7">
    <source>
        <dbReference type="ARBA" id="ARBA00022989"/>
    </source>
</evidence>
<gene>
    <name evidence="18" type="ORF">GDO86_014143</name>
</gene>
<organism evidence="18 19">
    <name type="scientific">Hymenochirus boettgeri</name>
    <name type="common">Congo dwarf clawed frog</name>
    <dbReference type="NCBI Taxonomy" id="247094"/>
    <lineage>
        <taxon>Eukaryota</taxon>
        <taxon>Metazoa</taxon>
        <taxon>Chordata</taxon>
        <taxon>Craniata</taxon>
        <taxon>Vertebrata</taxon>
        <taxon>Euteleostomi</taxon>
        <taxon>Amphibia</taxon>
        <taxon>Batrachia</taxon>
        <taxon>Anura</taxon>
        <taxon>Pipoidea</taxon>
        <taxon>Pipidae</taxon>
        <taxon>Pipinae</taxon>
        <taxon>Hymenochirus</taxon>
    </lineage>
</organism>
<dbReference type="FunFam" id="2.10.50.10:FF:000041">
    <property type="entry name" value="Tumor necrosis factor receptor superfamily member 5"/>
    <property type="match status" value="1"/>
</dbReference>
<evidence type="ECO:0000256" key="4">
    <source>
        <dbReference type="ARBA" id="ARBA00022729"/>
    </source>
</evidence>
<dbReference type="SMART" id="SM00208">
    <property type="entry name" value="TNFR"/>
    <property type="match status" value="4"/>
</dbReference>
<dbReference type="GO" id="GO:0045935">
    <property type="term" value="P:positive regulation of nucleobase-containing compound metabolic process"/>
    <property type="evidence" value="ECO:0007669"/>
    <property type="project" value="UniProtKB-ARBA"/>
</dbReference>
<dbReference type="GO" id="GO:0051240">
    <property type="term" value="P:positive regulation of multicellular organismal process"/>
    <property type="evidence" value="ECO:0007669"/>
    <property type="project" value="UniProtKB-ARBA"/>
</dbReference>
<dbReference type="GO" id="GO:0023035">
    <property type="term" value="P:CD40 signaling pathway"/>
    <property type="evidence" value="ECO:0007669"/>
    <property type="project" value="UniProtKB-ARBA"/>
</dbReference>
<reference evidence="18" key="1">
    <citation type="thesis" date="2020" institute="ProQuest LLC" country="789 East Eisenhower Parkway, Ann Arbor, MI, USA">
        <title>Comparative Genomics and Chromosome Evolution.</title>
        <authorList>
            <person name="Mudd A.B."/>
        </authorList>
    </citation>
    <scope>NUCLEOTIDE SEQUENCE</scope>
    <source>
        <strain evidence="18">Female2</strain>
        <tissue evidence="18">Blood</tissue>
    </source>
</reference>
<comment type="caution">
    <text evidence="18">The sequence shown here is derived from an EMBL/GenBank/DDBJ whole genome shotgun (WGS) entry which is preliminary data.</text>
</comment>
<evidence type="ECO:0000256" key="16">
    <source>
        <dbReference type="SAM" id="MobiDB-lite"/>
    </source>
</evidence>
<feature type="repeat" description="TNFR-Cys" evidence="15">
    <location>
        <begin position="34"/>
        <end position="68"/>
    </location>
</feature>
<evidence type="ECO:0000256" key="11">
    <source>
        <dbReference type="ARBA" id="ARBA00023180"/>
    </source>
</evidence>
<dbReference type="InterPro" id="IPR001368">
    <property type="entry name" value="TNFR/NGFR_Cys_rich_reg"/>
</dbReference>
<keyword evidence="7" id="KW-1133">Transmembrane helix</keyword>
<evidence type="ECO:0000256" key="9">
    <source>
        <dbReference type="ARBA" id="ARBA00023157"/>
    </source>
</evidence>
<dbReference type="GO" id="GO:0010468">
    <property type="term" value="P:regulation of gene expression"/>
    <property type="evidence" value="ECO:0007669"/>
    <property type="project" value="UniProtKB-ARBA"/>
</dbReference>
<sequence length="238" mass="26147">MQAGGGTGRRVCYWLRGCRLLSAAKERGMGLASACHNTQYLKDGKCCSLCSPGKRLSEECTANLDTVCIDCTKGEFQDQWNKETACQQHAYCDPNAGKEQVTEGTTDRNVECQCQAGRHCSSPQCETCILNKVCGPGYGVTRTASSTGDTQCSLCTDETFSNTSSDTEPCKLWQSCDDKQEEIFQGNSTKDRVCKPGYKIEPVEDNDPEADTTMRGDPVAQEEGKDSRMPQEERDPRV</sequence>
<dbReference type="Pfam" id="PF00020">
    <property type="entry name" value="TNFR_c6"/>
    <property type="match status" value="2"/>
</dbReference>
<dbReference type="GO" id="GO:0035631">
    <property type="term" value="C:CD40 receptor complex"/>
    <property type="evidence" value="ECO:0007669"/>
    <property type="project" value="TreeGrafter"/>
</dbReference>
<evidence type="ECO:0000256" key="12">
    <source>
        <dbReference type="ARBA" id="ARBA00031089"/>
    </source>
</evidence>
<feature type="region of interest" description="Disordered" evidence="16">
    <location>
        <begin position="187"/>
        <end position="238"/>
    </location>
</feature>
<dbReference type="PANTHER" id="PTHR46875">
    <property type="entry name" value="TUMOR NECROSIS FACTOR RECEPTOR SUPERFAMILY MEMBER 5"/>
    <property type="match status" value="1"/>
</dbReference>
<dbReference type="InterPro" id="IPR052135">
    <property type="entry name" value="TNFRSF5"/>
</dbReference>
<keyword evidence="11" id="KW-0325">Glycoprotein</keyword>
<dbReference type="GO" id="GO:0009897">
    <property type="term" value="C:external side of plasma membrane"/>
    <property type="evidence" value="ECO:0007669"/>
    <property type="project" value="TreeGrafter"/>
</dbReference>
<keyword evidence="19" id="KW-1185">Reference proteome</keyword>
<evidence type="ECO:0000256" key="8">
    <source>
        <dbReference type="ARBA" id="ARBA00023136"/>
    </source>
</evidence>
<dbReference type="GO" id="GO:0006955">
    <property type="term" value="P:immune response"/>
    <property type="evidence" value="ECO:0007669"/>
    <property type="project" value="InterPro"/>
</dbReference>
<feature type="domain" description="TNFR-Cys" evidence="17">
    <location>
        <begin position="34"/>
        <end position="68"/>
    </location>
</feature>
<keyword evidence="6" id="KW-0391">Immunity</keyword>
<dbReference type="PANTHER" id="PTHR46875:SF1">
    <property type="entry name" value="TUMOR NECROSIS FACTOR RECEPTOR SUPERFAMILY MEMBER 5"/>
    <property type="match status" value="1"/>
</dbReference>
<dbReference type="InterPro" id="IPR008063">
    <property type="entry name" value="Fas_rcpt"/>
</dbReference>
<evidence type="ECO:0000313" key="19">
    <source>
        <dbReference type="Proteomes" id="UP000812440"/>
    </source>
</evidence>
<keyword evidence="10" id="KW-0675">Receptor</keyword>
<evidence type="ECO:0000256" key="13">
    <source>
        <dbReference type="ARBA" id="ARBA00032719"/>
    </source>
</evidence>
<evidence type="ECO:0000259" key="17">
    <source>
        <dbReference type="PROSITE" id="PS50050"/>
    </source>
</evidence>
<keyword evidence="5" id="KW-0677">Repeat</keyword>
<dbReference type="OrthoDB" id="9932129at2759"/>
<keyword evidence="4" id="KW-0732">Signal</keyword>
<dbReference type="Proteomes" id="UP000812440">
    <property type="component" value="Chromosome 8_10"/>
</dbReference>
<dbReference type="GO" id="GO:0006874">
    <property type="term" value="P:intracellular calcium ion homeostasis"/>
    <property type="evidence" value="ECO:0007669"/>
    <property type="project" value="UniProtKB-ARBA"/>
</dbReference>
<comment type="subcellular location">
    <subcellularLocation>
        <location evidence="1">Membrane</location>
        <topology evidence="1">Single-pass type I membrane protein</topology>
    </subcellularLocation>
</comment>
<dbReference type="GO" id="GO:0002768">
    <property type="term" value="P:immune response-regulating cell surface receptor signaling pathway"/>
    <property type="evidence" value="ECO:0007669"/>
    <property type="project" value="TreeGrafter"/>
</dbReference>
<evidence type="ECO:0000256" key="10">
    <source>
        <dbReference type="ARBA" id="ARBA00023170"/>
    </source>
</evidence>
<keyword evidence="8" id="KW-0472">Membrane</keyword>
<evidence type="ECO:0000256" key="5">
    <source>
        <dbReference type="ARBA" id="ARBA00022737"/>
    </source>
</evidence>
<evidence type="ECO:0000256" key="6">
    <source>
        <dbReference type="ARBA" id="ARBA00022859"/>
    </source>
</evidence>
<feature type="disulfide bond" evidence="15">
    <location>
        <begin position="50"/>
        <end position="68"/>
    </location>
</feature>
<feature type="disulfide bond" evidence="15">
    <location>
        <begin position="47"/>
        <end position="60"/>
    </location>
</feature>
<comment type="function">
    <text evidence="14">Receptor for TNFSF5/CD40LG. Transduces TRAF6- and MAP3K8-mediated signals that activate ERK in macrophages and B cells, leading to induction of immunoglobulin secretion.</text>
</comment>
<dbReference type="AlphaFoldDB" id="A0A8T2JTC5"/>
<feature type="compositionally biased region" description="Basic and acidic residues" evidence="16">
    <location>
        <begin position="222"/>
        <end position="238"/>
    </location>
</feature>
<dbReference type="Gene3D" id="2.10.50.10">
    <property type="entry name" value="Tumor Necrosis Factor Receptor, subunit A, domain 2"/>
    <property type="match status" value="2"/>
</dbReference>
<evidence type="ECO:0000256" key="2">
    <source>
        <dbReference type="ARBA" id="ARBA00015766"/>
    </source>
</evidence>
<keyword evidence="3" id="KW-0812">Transmembrane</keyword>
<dbReference type="SUPFAM" id="SSF57586">
    <property type="entry name" value="TNF receptor-like"/>
    <property type="match status" value="2"/>
</dbReference>
<dbReference type="EMBL" id="JAACNH010000003">
    <property type="protein sequence ID" value="KAG8446577.1"/>
    <property type="molecule type" value="Genomic_DNA"/>
</dbReference>
<evidence type="ECO:0000256" key="14">
    <source>
        <dbReference type="ARBA" id="ARBA00045871"/>
    </source>
</evidence>
<evidence type="ECO:0000256" key="15">
    <source>
        <dbReference type="PROSITE-ProRule" id="PRU00206"/>
    </source>
</evidence>
<dbReference type="PRINTS" id="PR01680">
    <property type="entry name" value="TNFACTORR6"/>
</dbReference>
<evidence type="ECO:0000256" key="1">
    <source>
        <dbReference type="ARBA" id="ARBA00004479"/>
    </source>
</evidence>
<dbReference type="PROSITE" id="PS00652">
    <property type="entry name" value="TNFR_NGFR_1"/>
    <property type="match status" value="1"/>
</dbReference>
<comment type="caution">
    <text evidence="15">Lacks conserved residue(s) required for the propagation of feature annotation.</text>
</comment>
<accession>A0A8T2JTC5</accession>
<keyword evidence="9 15" id="KW-1015">Disulfide bond</keyword>
<dbReference type="GO" id="GO:0006952">
    <property type="term" value="P:defense response"/>
    <property type="evidence" value="ECO:0007669"/>
    <property type="project" value="UniProtKB-ARBA"/>
</dbReference>
<dbReference type="GO" id="GO:0004888">
    <property type="term" value="F:transmembrane signaling receptor activity"/>
    <property type="evidence" value="ECO:0007669"/>
    <property type="project" value="InterPro"/>
</dbReference>